<feature type="transmembrane region" description="Helical" evidence="1">
    <location>
        <begin position="15"/>
        <end position="32"/>
    </location>
</feature>
<dbReference type="Proteomes" id="UP001138500">
    <property type="component" value="Unassembled WGS sequence"/>
</dbReference>
<dbReference type="AlphaFoldDB" id="A0A9W7SMT4"/>
<organism evidence="2 3">
    <name type="scientific">Teratosphaeria destructans</name>
    <dbReference type="NCBI Taxonomy" id="418781"/>
    <lineage>
        <taxon>Eukaryota</taxon>
        <taxon>Fungi</taxon>
        <taxon>Dikarya</taxon>
        <taxon>Ascomycota</taxon>
        <taxon>Pezizomycotina</taxon>
        <taxon>Dothideomycetes</taxon>
        <taxon>Dothideomycetidae</taxon>
        <taxon>Mycosphaerellales</taxon>
        <taxon>Teratosphaeriaceae</taxon>
        <taxon>Teratosphaeria</taxon>
    </lineage>
</organism>
<keyword evidence="1" id="KW-0812">Transmembrane</keyword>
<keyword evidence="1" id="KW-0472">Membrane</keyword>
<sequence>MSDALAGLRLSKAERIVVVGLSYVFCAPLLWTNGKRLLRYFSGVASEARDQLRDEDQAARRRVR</sequence>
<comment type="caution">
    <text evidence="2">The sequence shown here is derived from an EMBL/GenBank/DDBJ whole genome shotgun (WGS) entry which is preliminary data.</text>
</comment>
<reference evidence="2 3" key="2">
    <citation type="journal article" date="2021" name="Curr. Genet.">
        <title>Genetic response to nitrogen starvation in the aggressive Eucalyptus foliar pathogen Teratosphaeria destructans.</title>
        <authorList>
            <person name="Havenga M."/>
            <person name="Wingfield B.D."/>
            <person name="Wingfield M.J."/>
            <person name="Dreyer L.L."/>
            <person name="Roets F."/>
            <person name="Aylward J."/>
        </authorList>
    </citation>
    <scope>NUCLEOTIDE SEQUENCE [LARGE SCALE GENOMIC DNA]</scope>
    <source>
        <strain evidence="2">CMW44962</strain>
    </source>
</reference>
<evidence type="ECO:0000313" key="3">
    <source>
        <dbReference type="Proteomes" id="UP001138500"/>
    </source>
</evidence>
<protein>
    <submittedName>
        <fullName evidence="2">Uncharacterized protein</fullName>
    </submittedName>
</protein>
<proteinExistence type="predicted"/>
<evidence type="ECO:0000256" key="1">
    <source>
        <dbReference type="SAM" id="Phobius"/>
    </source>
</evidence>
<name>A0A9W7SMT4_9PEZI</name>
<keyword evidence="3" id="KW-1185">Reference proteome</keyword>
<evidence type="ECO:0000313" key="2">
    <source>
        <dbReference type="EMBL" id="KAH9825394.1"/>
    </source>
</evidence>
<dbReference type="OrthoDB" id="10533553at2759"/>
<reference evidence="2 3" key="1">
    <citation type="journal article" date="2018" name="IMA Fungus">
        <title>IMA Genome-F 10: Nine draft genome sequences of Claviceps purpurea s.lat., including C. arundinis, C. humidiphila, and C. cf. spartinae, pseudomolecules for the pitch canker pathogen Fusarium circinatum, draft genome of Davidsoniella eucalypti, Grosmannia galeiformis, Quambalaria eucalypti, and Teratosphaeria destructans.</title>
        <authorList>
            <person name="Wingfield B.D."/>
            <person name="Liu M."/>
            <person name="Nguyen H.D."/>
            <person name="Lane F.A."/>
            <person name="Morgan S.W."/>
            <person name="De Vos L."/>
            <person name="Wilken P.M."/>
            <person name="Duong T.A."/>
            <person name="Aylward J."/>
            <person name="Coetzee M.P."/>
            <person name="Dadej K."/>
            <person name="De Beer Z.W."/>
            <person name="Findlay W."/>
            <person name="Havenga M."/>
            <person name="Kolarik M."/>
            <person name="Menzies J.G."/>
            <person name="Naidoo K."/>
            <person name="Pochopski O."/>
            <person name="Shoukouhi P."/>
            <person name="Santana Q.C."/>
            <person name="Seifert K.A."/>
            <person name="Soal N."/>
            <person name="Steenkamp E.T."/>
            <person name="Tatham C.T."/>
            <person name="van der Nest M.A."/>
            <person name="Wingfield M.J."/>
        </authorList>
    </citation>
    <scope>NUCLEOTIDE SEQUENCE [LARGE SCALE GENOMIC DNA]</scope>
    <source>
        <strain evidence="2">CMW44962</strain>
    </source>
</reference>
<accession>A0A9W7SMT4</accession>
<keyword evidence="1" id="KW-1133">Transmembrane helix</keyword>
<gene>
    <name evidence="2" type="ORF">Tdes44962_MAKER04234</name>
</gene>
<dbReference type="EMBL" id="RIBY02002123">
    <property type="protein sequence ID" value="KAH9825394.1"/>
    <property type="molecule type" value="Genomic_DNA"/>
</dbReference>